<keyword evidence="2" id="KW-1185">Reference proteome</keyword>
<organism evidence="1 2">
    <name type="scientific">Larimichthys crocea</name>
    <name type="common">Large yellow croaker</name>
    <name type="synonym">Pseudosciaena crocea</name>
    <dbReference type="NCBI Taxonomy" id="215358"/>
    <lineage>
        <taxon>Eukaryota</taxon>
        <taxon>Metazoa</taxon>
        <taxon>Chordata</taxon>
        <taxon>Craniata</taxon>
        <taxon>Vertebrata</taxon>
        <taxon>Euteleostomi</taxon>
        <taxon>Actinopterygii</taxon>
        <taxon>Neopterygii</taxon>
        <taxon>Teleostei</taxon>
        <taxon>Neoteleostei</taxon>
        <taxon>Acanthomorphata</taxon>
        <taxon>Eupercaria</taxon>
        <taxon>Sciaenidae</taxon>
        <taxon>Larimichthys</taxon>
    </lineage>
</organism>
<evidence type="ECO:0000313" key="1">
    <source>
        <dbReference type="EMBL" id="TMS23295.1"/>
    </source>
</evidence>
<gene>
    <name evidence="1" type="ORF">E3U43_008601</name>
</gene>
<comment type="caution">
    <text evidence="1">The sequence shown here is derived from an EMBL/GenBank/DDBJ whole genome shotgun (WGS) entry which is preliminary data.</text>
</comment>
<sequence length="121" mass="13354">MMEGLENERSICSSSPYPWLNHPKPEASTLLWKLKDCFSTYETTSLHHRDKENNYMDNRKAVLELKDVPPPPPHHTSSSQSSQPFSSLAPLPLPPPCLPPPQLTQDSHQPATTAAAASRGG</sequence>
<reference evidence="1" key="1">
    <citation type="submission" date="2018-11" db="EMBL/GenBank/DDBJ databases">
        <title>The sequence and de novo assembly of Larimichthys crocea genome using PacBio and Hi-C technologies.</title>
        <authorList>
            <person name="Xu P."/>
            <person name="Chen B."/>
            <person name="Zhou Z."/>
            <person name="Ke Q."/>
            <person name="Wu Y."/>
            <person name="Bai H."/>
            <person name="Pu F."/>
        </authorList>
    </citation>
    <scope>NUCLEOTIDE SEQUENCE</scope>
    <source>
        <tissue evidence="1">Muscle</tissue>
    </source>
</reference>
<dbReference type="EMBL" id="CM011674">
    <property type="protein sequence ID" value="TMS23295.1"/>
    <property type="molecule type" value="Genomic_DNA"/>
</dbReference>
<accession>A0ACD3RV02</accession>
<dbReference type="Proteomes" id="UP000793456">
    <property type="component" value="Chromosome I"/>
</dbReference>
<protein>
    <submittedName>
        <fullName evidence="1">Uncharacterized protein</fullName>
    </submittedName>
</protein>
<evidence type="ECO:0000313" key="2">
    <source>
        <dbReference type="Proteomes" id="UP000793456"/>
    </source>
</evidence>
<name>A0ACD3RV02_LARCR</name>
<proteinExistence type="predicted"/>